<dbReference type="Proteomes" id="UP001224775">
    <property type="component" value="Unassembled WGS sequence"/>
</dbReference>
<feature type="region of interest" description="Disordered" evidence="1">
    <location>
        <begin position="39"/>
        <end position="58"/>
    </location>
</feature>
<reference evidence="2" key="1">
    <citation type="submission" date="2023-06" db="EMBL/GenBank/DDBJ databases">
        <title>Survivors Of The Sea: Transcriptome response of Skeletonema marinoi to long-term dormancy.</title>
        <authorList>
            <person name="Pinder M.I.M."/>
            <person name="Kourtchenko O."/>
            <person name="Robertson E.K."/>
            <person name="Larsson T."/>
            <person name="Maumus F."/>
            <person name="Osuna-Cruz C.M."/>
            <person name="Vancaester E."/>
            <person name="Stenow R."/>
            <person name="Vandepoele K."/>
            <person name="Ploug H."/>
            <person name="Bruchert V."/>
            <person name="Godhe A."/>
            <person name="Topel M."/>
        </authorList>
    </citation>
    <scope>NUCLEOTIDE SEQUENCE</scope>
    <source>
        <strain evidence="2">R05AC</strain>
    </source>
</reference>
<keyword evidence="3" id="KW-1185">Reference proteome</keyword>
<protein>
    <submittedName>
        <fullName evidence="2">Uncharacterized protein</fullName>
    </submittedName>
</protein>
<organism evidence="2 3">
    <name type="scientific">Skeletonema marinoi</name>
    <dbReference type="NCBI Taxonomy" id="267567"/>
    <lineage>
        <taxon>Eukaryota</taxon>
        <taxon>Sar</taxon>
        <taxon>Stramenopiles</taxon>
        <taxon>Ochrophyta</taxon>
        <taxon>Bacillariophyta</taxon>
        <taxon>Coscinodiscophyceae</taxon>
        <taxon>Thalassiosirophycidae</taxon>
        <taxon>Thalassiosirales</taxon>
        <taxon>Skeletonemataceae</taxon>
        <taxon>Skeletonema</taxon>
        <taxon>Skeletonema marinoi-dohrnii complex</taxon>
    </lineage>
</organism>
<evidence type="ECO:0000313" key="3">
    <source>
        <dbReference type="Proteomes" id="UP001224775"/>
    </source>
</evidence>
<accession>A0AAD8YM32</accession>
<sequence>MIVFGPHIHHHNEHHAFGEDADVALLPDADTPLNRVYNSFRSSSNSGGGDEDTRPATMSITTRTPLVDTTCNNMLLKPRVEISKLLGSIGAPPLISSVDCCKNVGGANEKSRACHISDEVTKIKTAQQHTNEESVQTYLHSVVELAKSHTELLHTMQSCLHMLSVGTGVRLGIGPNNIPASRRAERAWLDRELRCHDTSEAAMVKSYKPKLTLHRCRKILHHAIVDQTTSLQNIVSRHRVNFHGITDWDDFAYDLKHTLESDCVLTLSRLTKWTDNVGEFLRALLSEFLSTSRLKLFLLEETHHVESVITTIACAVQMARERNLYLQSAFSMPSSSTTKSCEENLKRACGNEDGRDMNNLIDMLKSNLEGAQISLWAFEESRSRSEESETDWKNWLGELKDLVERSYSTMSELDNLVLPHSSDEGSKDMAGESLSDNVQDDHCITTPSAMLVSDGASVDEEGLHSQYETKQNVPLDKTLIFTGNGSHKRSHILKNETARSSGKSRNMPHPPSLFNQTVLLRDLQSRLKTMGLAEEYEVVAATESPDEESTNVGSRISQSRQRTDLPMFLGVSGHALAELSSAMEHQREEEVIME</sequence>
<proteinExistence type="predicted"/>
<name>A0AAD8YM32_9STRA</name>
<dbReference type="AlphaFoldDB" id="A0AAD8YM32"/>
<gene>
    <name evidence="2" type="ORF">QTG54_000427</name>
</gene>
<comment type="caution">
    <text evidence="2">The sequence shown here is derived from an EMBL/GenBank/DDBJ whole genome shotgun (WGS) entry which is preliminary data.</text>
</comment>
<evidence type="ECO:0000313" key="2">
    <source>
        <dbReference type="EMBL" id="KAK1748488.1"/>
    </source>
</evidence>
<evidence type="ECO:0000256" key="1">
    <source>
        <dbReference type="SAM" id="MobiDB-lite"/>
    </source>
</evidence>
<dbReference type="EMBL" id="JATAAI010000001">
    <property type="protein sequence ID" value="KAK1748488.1"/>
    <property type="molecule type" value="Genomic_DNA"/>
</dbReference>